<keyword evidence="5 13" id="KW-0444">Lipid biosynthesis</keyword>
<dbReference type="NCBIfam" id="NF006829">
    <property type="entry name" value="PRK09352.1"/>
    <property type="match status" value="1"/>
</dbReference>
<comment type="pathway">
    <text evidence="1 13">Lipid metabolism; fatty acid biosynthesis.</text>
</comment>
<dbReference type="GO" id="GO:0005737">
    <property type="term" value="C:cytoplasm"/>
    <property type="evidence" value="ECO:0007669"/>
    <property type="project" value="UniProtKB-SubCell"/>
</dbReference>
<evidence type="ECO:0000256" key="4">
    <source>
        <dbReference type="ARBA" id="ARBA00022490"/>
    </source>
</evidence>
<feature type="active site" evidence="13">
    <location>
        <position position="114"/>
    </location>
</feature>
<proteinExistence type="inferred from homology"/>
<dbReference type="GO" id="GO:0006633">
    <property type="term" value="P:fatty acid biosynthetic process"/>
    <property type="evidence" value="ECO:0007669"/>
    <property type="project" value="UniProtKB-UniRule"/>
</dbReference>
<dbReference type="InterPro" id="IPR013747">
    <property type="entry name" value="ACP_syn_III_C"/>
</dbReference>
<evidence type="ECO:0000313" key="16">
    <source>
        <dbReference type="EMBL" id="KAA8709597.1"/>
    </source>
</evidence>
<dbReference type="RefSeq" id="WP_150337301.1">
    <property type="nucleotide sequence ID" value="NZ_JAERIX010000046.1"/>
</dbReference>
<accession>A0A5M9QNR2</accession>
<dbReference type="SUPFAM" id="SSF53901">
    <property type="entry name" value="Thiolase-like"/>
    <property type="match status" value="1"/>
</dbReference>
<evidence type="ECO:0000256" key="3">
    <source>
        <dbReference type="ARBA" id="ARBA00012333"/>
    </source>
</evidence>
<dbReference type="HAMAP" id="MF_01815">
    <property type="entry name" value="FabH"/>
    <property type="match status" value="1"/>
</dbReference>
<dbReference type="PANTHER" id="PTHR34069:SF2">
    <property type="entry name" value="BETA-KETOACYL-[ACYL-CARRIER-PROTEIN] SYNTHASE III"/>
    <property type="match status" value="1"/>
</dbReference>
<dbReference type="CDD" id="cd00830">
    <property type="entry name" value="KAS_III"/>
    <property type="match status" value="1"/>
</dbReference>
<feature type="domain" description="Beta-ketoacyl-[acyl-carrier-protein] synthase III C-terminal" evidence="14">
    <location>
        <begin position="230"/>
        <end position="318"/>
    </location>
</feature>
<feature type="active site" evidence="13">
    <location>
        <position position="276"/>
    </location>
</feature>
<feature type="region of interest" description="ACP-binding" evidence="13">
    <location>
        <begin position="247"/>
        <end position="251"/>
    </location>
</feature>
<dbReference type="Proteomes" id="UP000323707">
    <property type="component" value="Unassembled WGS sequence"/>
</dbReference>
<evidence type="ECO:0000256" key="11">
    <source>
        <dbReference type="ARBA" id="ARBA00023315"/>
    </source>
</evidence>
<comment type="similarity">
    <text evidence="2 13">Belongs to the thiolase-like superfamily. FabH family.</text>
</comment>
<evidence type="ECO:0000256" key="12">
    <source>
        <dbReference type="ARBA" id="ARBA00051096"/>
    </source>
</evidence>
<evidence type="ECO:0000256" key="1">
    <source>
        <dbReference type="ARBA" id="ARBA00005194"/>
    </source>
</evidence>
<evidence type="ECO:0000259" key="14">
    <source>
        <dbReference type="Pfam" id="PF08541"/>
    </source>
</evidence>
<protein>
    <recommendedName>
        <fullName evidence="3 13">Beta-ketoacyl-[acyl-carrier-protein] synthase III</fullName>
        <shortName evidence="13">Beta-ketoacyl-ACP synthase III</shortName>
        <shortName evidence="13">KAS III</shortName>
        <ecNumber evidence="3 13">2.3.1.180</ecNumber>
    </recommendedName>
    <alternativeName>
        <fullName evidence="13">3-oxoacyl-[acyl-carrier-protein] synthase 3</fullName>
    </alternativeName>
    <alternativeName>
        <fullName evidence="13">3-oxoacyl-[acyl-carrier-protein] synthase III</fullName>
    </alternativeName>
</protein>
<evidence type="ECO:0000256" key="13">
    <source>
        <dbReference type="HAMAP-Rule" id="MF_01815"/>
    </source>
</evidence>
<keyword evidence="10 13" id="KW-0511">Multifunctional enzyme</keyword>
<keyword evidence="7 13" id="KW-0276">Fatty acid metabolism</keyword>
<comment type="subcellular location">
    <subcellularLocation>
        <location evidence="13">Cytoplasm</location>
    </subcellularLocation>
</comment>
<evidence type="ECO:0000256" key="9">
    <source>
        <dbReference type="ARBA" id="ARBA00023160"/>
    </source>
</evidence>
<dbReference type="FunFam" id="3.40.47.10:FF:000004">
    <property type="entry name" value="3-oxoacyl-[acyl-carrier-protein] synthase 3"/>
    <property type="match status" value="1"/>
</dbReference>
<evidence type="ECO:0000256" key="2">
    <source>
        <dbReference type="ARBA" id="ARBA00008642"/>
    </source>
</evidence>
<dbReference type="EC" id="2.3.1.180" evidence="3 13"/>
<dbReference type="Gene3D" id="3.40.47.10">
    <property type="match status" value="1"/>
</dbReference>
<dbReference type="InterPro" id="IPR013751">
    <property type="entry name" value="ACP_syn_III_N"/>
</dbReference>
<organism evidence="16 17">
    <name type="scientific">Helicobacter canis</name>
    <dbReference type="NCBI Taxonomy" id="29419"/>
    <lineage>
        <taxon>Bacteria</taxon>
        <taxon>Pseudomonadati</taxon>
        <taxon>Campylobacterota</taxon>
        <taxon>Epsilonproteobacteria</taxon>
        <taxon>Campylobacterales</taxon>
        <taxon>Helicobacteraceae</taxon>
        <taxon>Helicobacter</taxon>
    </lineage>
</organism>
<comment type="catalytic activity">
    <reaction evidence="12">
        <text>malonyl-[ACP] + acetyl-CoA + H(+) = 3-oxobutanoyl-[ACP] + CO2 + CoA</text>
        <dbReference type="Rhea" id="RHEA:12080"/>
        <dbReference type="Rhea" id="RHEA-COMP:9623"/>
        <dbReference type="Rhea" id="RHEA-COMP:9625"/>
        <dbReference type="ChEBI" id="CHEBI:15378"/>
        <dbReference type="ChEBI" id="CHEBI:16526"/>
        <dbReference type="ChEBI" id="CHEBI:57287"/>
        <dbReference type="ChEBI" id="CHEBI:57288"/>
        <dbReference type="ChEBI" id="CHEBI:78449"/>
        <dbReference type="ChEBI" id="CHEBI:78450"/>
        <dbReference type="EC" id="2.3.1.180"/>
    </reaction>
    <physiologicalReaction direction="left-to-right" evidence="12">
        <dbReference type="Rhea" id="RHEA:12081"/>
    </physiologicalReaction>
</comment>
<dbReference type="InterPro" id="IPR004655">
    <property type="entry name" value="FabH"/>
</dbReference>
<evidence type="ECO:0000256" key="10">
    <source>
        <dbReference type="ARBA" id="ARBA00023268"/>
    </source>
</evidence>
<dbReference type="PANTHER" id="PTHR34069">
    <property type="entry name" value="3-OXOACYL-[ACYL-CARRIER-PROTEIN] SYNTHASE 3"/>
    <property type="match status" value="1"/>
</dbReference>
<dbReference type="GO" id="GO:0044550">
    <property type="term" value="P:secondary metabolite biosynthetic process"/>
    <property type="evidence" value="ECO:0007669"/>
    <property type="project" value="TreeGrafter"/>
</dbReference>
<keyword evidence="4 13" id="KW-0963">Cytoplasm</keyword>
<dbReference type="GO" id="GO:0033818">
    <property type="term" value="F:beta-ketoacyl-acyl-carrier-protein synthase III activity"/>
    <property type="evidence" value="ECO:0007669"/>
    <property type="project" value="UniProtKB-UniRule"/>
</dbReference>
<dbReference type="UniPathway" id="UPA00094"/>
<name>A0A5M9QNR2_9HELI</name>
<keyword evidence="8 13" id="KW-0443">Lipid metabolism</keyword>
<dbReference type="NCBIfam" id="TIGR00747">
    <property type="entry name" value="fabH"/>
    <property type="match status" value="1"/>
</dbReference>
<comment type="subunit">
    <text evidence="13">Homodimer.</text>
</comment>
<evidence type="ECO:0000259" key="15">
    <source>
        <dbReference type="Pfam" id="PF08545"/>
    </source>
</evidence>
<evidence type="ECO:0000256" key="6">
    <source>
        <dbReference type="ARBA" id="ARBA00022679"/>
    </source>
</evidence>
<comment type="domain">
    <text evidence="13">The last Arg residue of the ACP-binding site is essential for the weak association between ACP/AcpP and FabH.</text>
</comment>
<gene>
    <name evidence="13" type="primary">fabH</name>
    <name evidence="16" type="ORF">F4V45_04810</name>
</gene>
<dbReference type="InterPro" id="IPR016039">
    <property type="entry name" value="Thiolase-like"/>
</dbReference>
<dbReference type="GO" id="GO:0004315">
    <property type="term" value="F:3-oxoacyl-[acyl-carrier-protein] synthase activity"/>
    <property type="evidence" value="ECO:0007669"/>
    <property type="project" value="InterPro"/>
</dbReference>
<dbReference type="EMBL" id="VXKE01000014">
    <property type="protein sequence ID" value="KAA8709597.1"/>
    <property type="molecule type" value="Genomic_DNA"/>
</dbReference>
<feature type="active site" evidence="13">
    <location>
        <position position="246"/>
    </location>
</feature>
<evidence type="ECO:0000313" key="17">
    <source>
        <dbReference type="Proteomes" id="UP000323707"/>
    </source>
</evidence>
<keyword evidence="11 13" id="KW-0012">Acyltransferase</keyword>
<sequence length="326" mass="34634">MYYAAMRSIASYVPTRCVPNTEFESTLDTSDEWITKRTGIKSRYFAHDDEGSSDLGAKAAALAIERAGLSAKDIDLVVCATLSPDFMAMPSNACLISAKLGIADVPAFDITAACTGFIYLLSVAKSFIESGAYSNVLIVGAEKVSNVLDFSDRGTCVLFGDGAGAAVISRTQDKAESILDVHIGANGAYSDLLMTPQKSSDGSGGKLQMKGSEVFKHAVRTLTADVIHILERNELAPTAIDLFIPHQANLRIISAVGEQLGLRDEQVIITVQKYGNTSAASIPMAIDEAYKTKRLKKGDLMLLDAFGGGFTWGSALVHFGGAPYNG</sequence>
<keyword evidence="9 13" id="KW-0275">Fatty acid biosynthesis</keyword>
<evidence type="ECO:0000256" key="8">
    <source>
        <dbReference type="ARBA" id="ARBA00023098"/>
    </source>
</evidence>
<dbReference type="AlphaFoldDB" id="A0A5M9QNR2"/>
<evidence type="ECO:0000256" key="5">
    <source>
        <dbReference type="ARBA" id="ARBA00022516"/>
    </source>
</evidence>
<comment type="function">
    <text evidence="13">Catalyzes the condensation reaction of fatty acid synthesis by the addition to an acyl acceptor of two carbons from malonyl-ACP. Catalyzes the first condensation reaction which initiates fatty acid synthesis and may therefore play a role in governing the total rate of fatty acid production. Possesses both acetoacetyl-ACP synthase and acetyl transacylase activities. Its substrate specificity determines the biosynthesis of branched-chain and/or straight-chain of fatty acids.</text>
</comment>
<feature type="domain" description="Beta-ketoacyl-[acyl-carrier-protein] synthase III N-terminal" evidence="15">
    <location>
        <begin position="108"/>
        <end position="187"/>
    </location>
</feature>
<evidence type="ECO:0000256" key="7">
    <source>
        <dbReference type="ARBA" id="ARBA00022832"/>
    </source>
</evidence>
<dbReference type="Pfam" id="PF08545">
    <property type="entry name" value="ACP_syn_III"/>
    <property type="match status" value="1"/>
</dbReference>
<comment type="caution">
    <text evidence="16">The sequence shown here is derived from an EMBL/GenBank/DDBJ whole genome shotgun (WGS) entry which is preliminary data.</text>
</comment>
<keyword evidence="6 13" id="KW-0808">Transferase</keyword>
<reference evidence="16 17" key="1">
    <citation type="submission" date="2019-09" db="EMBL/GenBank/DDBJ databases">
        <title>Draft genome sequence of various Type strains from the CCUG.</title>
        <authorList>
            <person name="Pineiro-Iglesias B."/>
            <person name="Tunovic T."/>
            <person name="Unosson C."/>
            <person name="Inganas E."/>
            <person name="Ohlen M."/>
            <person name="Cardew S."/>
            <person name="Jensie-Markopoulos S."/>
            <person name="Salva-Serra F."/>
            <person name="Jaen-Luchoro D."/>
            <person name="Karlsson R."/>
            <person name="Svensson-Stadler L."/>
            <person name="Chun J."/>
            <person name="Moore E."/>
        </authorList>
    </citation>
    <scope>NUCLEOTIDE SEQUENCE [LARGE SCALE GENOMIC DNA]</scope>
    <source>
        <strain evidence="16 17">CCUG 32756T</strain>
    </source>
</reference>
<dbReference type="Pfam" id="PF08541">
    <property type="entry name" value="ACP_syn_III_C"/>
    <property type="match status" value="1"/>
</dbReference>